<comment type="similarity">
    <text evidence="2">Belongs to the TDE1 family.</text>
</comment>
<feature type="transmembrane region" description="Helical" evidence="6">
    <location>
        <begin position="44"/>
        <end position="66"/>
    </location>
</feature>
<evidence type="ECO:0000313" key="8">
    <source>
        <dbReference type="Proteomes" id="UP000631114"/>
    </source>
</evidence>
<dbReference type="OrthoDB" id="5963193at2759"/>
<sequence length="155" mass="17468">MTQQHLPCTENEWAAFFLEVEVEVESERSCLHGFGDEARGRYDALLAVSIGCYIVAFTFSGLLFIWFNPAGQDCGLNVFFIVMTMILAFGYAILALHPQETSSSIEDLEDGKKKRRKPEARPVAYSVYVFSSIFAGEHVFVHASSELLRLEQFTI</sequence>
<evidence type="ECO:0000256" key="6">
    <source>
        <dbReference type="SAM" id="Phobius"/>
    </source>
</evidence>
<evidence type="ECO:0000313" key="7">
    <source>
        <dbReference type="EMBL" id="KAF9622910.1"/>
    </source>
</evidence>
<comment type="caution">
    <text evidence="7">The sequence shown here is derived from an EMBL/GenBank/DDBJ whole genome shotgun (WGS) entry which is preliminary data.</text>
</comment>
<evidence type="ECO:0000256" key="1">
    <source>
        <dbReference type="ARBA" id="ARBA00004141"/>
    </source>
</evidence>
<reference evidence="7 8" key="1">
    <citation type="submission" date="2020-10" db="EMBL/GenBank/DDBJ databases">
        <title>The Coptis chinensis genome and diversification of protoberbering-type alkaloids.</title>
        <authorList>
            <person name="Wang B."/>
            <person name="Shu S."/>
            <person name="Song C."/>
            <person name="Liu Y."/>
        </authorList>
    </citation>
    <scope>NUCLEOTIDE SEQUENCE [LARGE SCALE GENOMIC DNA]</scope>
    <source>
        <strain evidence="7">HL-2020</strain>
        <tissue evidence="7">Leaf</tissue>
    </source>
</reference>
<evidence type="ECO:0000256" key="2">
    <source>
        <dbReference type="ARBA" id="ARBA00006665"/>
    </source>
</evidence>
<dbReference type="AlphaFoldDB" id="A0A835IPU6"/>
<proteinExistence type="inferred from homology"/>
<comment type="subcellular location">
    <subcellularLocation>
        <location evidence="1">Membrane</location>
        <topology evidence="1">Multi-pass membrane protein</topology>
    </subcellularLocation>
</comment>
<organism evidence="7 8">
    <name type="scientific">Coptis chinensis</name>
    <dbReference type="NCBI Taxonomy" id="261450"/>
    <lineage>
        <taxon>Eukaryota</taxon>
        <taxon>Viridiplantae</taxon>
        <taxon>Streptophyta</taxon>
        <taxon>Embryophyta</taxon>
        <taxon>Tracheophyta</taxon>
        <taxon>Spermatophyta</taxon>
        <taxon>Magnoliopsida</taxon>
        <taxon>Ranunculales</taxon>
        <taxon>Ranunculaceae</taxon>
        <taxon>Coptidoideae</taxon>
        <taxon>Coptis</taxon>
    </lineage>
</organism>
<keyword evidence="3 6" id="KW-0812">Transmembrane</keyword>
<feature type="transmembrane region" description="Helical" evidence="6">
    <location>
        <begin position="78"/>
        <end position="96"/>
    </location>
</feature>
<keyword evidence="8" id="KW-1185">Reference proteome</keyword>
<gene>
    <name evidence="7" type="ORF">IFM89_035143</name>
</gene>
<dbReference type="EMBL" id="JADFTS010000002">
    <property type="protein sequence ID" value="KAF9622910.1"/>
    <property type="molecule type" value="Genomic_DNA"/>
</dbReference>
<dbReference type="GO" id="GO:0016020">
    <property type="term" value="C:membrane"/>
    <property type="evidence" value="ECO:0007669"/>
    <property type="project" value="UniProtKB-SubCell"/>
</dbReference>
<dbReference type="Proteomes" id="UP000631114">
    <property type="component" value="Unassembled WGS sequence"/>
</dbReference>
<accession>A0A835IPU6</accession>
<evidence type="ECO:0000256" key="5">
    <source>
        <dbReference type="ARBA" id="ARBA00023136"/>
    </source>
</evidence>
<dbReference type="PANTHER" id="PTHR10383:SF9">
    <property type="entry name" value="SERINE INCORPORATOR, ISOFORM F"/>
    <property type="match status" value="1"/>
</dbReference>
<dbReference type="Pfam" id="PF03348">
    <property type="entry name" value="Serinc"/>
    <property type="match status" value="1"/>
</dbReference>
<evidence type="ECO:0000256" key="3">
    <source>
        <dbReference type="ARBA" id="ARBA00022692"/>
    </source>
</evidence>
<dbReference type="InterPro" id="IPR005016">
    <property type="entry name" value="TDE1/TMS"/>
</dbReference>
<evidence type="ECO:0000256" key="4">
    <source>
        <dbReference type="ARBA" id="ARBA00022989"/>
    </source>
</evidence>
<feature type="transmembrane region" description="Helical" evidence="6">
    <location>
        <begin position="122"/>
        <end position="141"/>
    </location>
</feature>
<keyword evidence="4 6" id="KW-1133">Transmembrane helix</keyword>
<protein>
    <submittedName>
        <fullName evidence="7">Uncharacterized protein</fullName>
    </submittedName>
</protein>
<name>A0A835IPU6_9MAGN</name>
<dbReference type="PANTHER" id="PTHR10383">
    <property type="entry name" value="SERINE INCORPORATOR"/>
    <property type="match status" value="1"/>
</dbReference>
<keyword evidence="5 6" id="KW-0472">Membrane</keyword>